<evidence type="ECO:0000313" key="4">
    <source>
        <dbReference type="Proteomes" id="UP000554520"/>
    </source>
</evidence>
<dbReference type="AlphaFoldDB" id="A0A839U1S7"/>
<dbReference type="InterPro" id="IPR012347">
    <property type="entry name" value="Ferritin-like"/>
</dbReference>
<protein>
    <submittedName>
        <fullName evidence="3">Uncharacterized protein (DUF305 family)</fullName>
    </submittedName>
</protein>
<name>A0A839U1S7_9HYPH</name>
<keyword evidence="4" id="KW-1185">Reference proteome</keyword>
<evidence type="ECO:0000256" key="1">
    <source>
        <dbReference type="SAM" id="SignalP"/>
    </source>
</evidence>
<dbReference type="PANTHER" id="PTHR36933">
    <property type="entry name" value="SLL0788 PROTEIN"/>
    <property type="match status" value="1"/>
</dbReference>
<feature type="domain" description="DUF305" evidence="2">
    <location>
        <begin position="25"/>
        <end position="123"/>
    </location>
</feature>
<evidence type="ECO:0000259" key="2">
    <source>
        <dbReference type="Pfam" id="PF03713"/>
    </source>
</evidence>
<reference evidence="3 4" key="1">
    <citation type="submission" date="2020-08" db="EMBL/GenBank/DDBJ databases">
        <title>Genomic Encyclopedia of Type Strains, Phase III (KMG-III): the genomes of soil and plant-associated and newly described type strains.</title>
        <authorList>
            <person name="Whitman W."/>
        </authorList>
    </citation>
    <scope>NUCLEOTIDE SEQUENCE [LARGE SCALE GENOMIC DNA]</scope>
    <source>
        <strain evidence="3 4">CECT 7015</strain>
    </source>
</reference>
<feature type="signal peptide" evidence="1">
    <location>
        <begin position="1"/>
        <end position="23"/>
    </location>
</feature>
<dbReference type="InterPro" id="IPR005183">
    <property type="entry name" value="DUF305_CopM-like"/>
</dbReference>
<feature type="chain" id="PRO_5032962032" evidence="1">
    <location>
        <begin position="24"/>
        <end position="128"/>
    </location>
</feature>
<dbReference type="Proteomes" id="UP000554520">
    <property type="component" value="Unassembled WGS sequence"/>
</dbReference>
<proteinExistence type="predicted"/>
<dbReference type="RefSeq" id="WP_112530795.1">
    <property type="nucleotide sequence ID" value="NZ_JACHXN010000001.1"/>
</dbReference>
<gene>
    <name evidence="3" type="ORF">FHS21_000378</name>
</gene>
<dbReference type="Pfam" id="PF03713">
    <property type="entry name" value="DUF305"/>
    <property type="match status" value="1"/>
</dbReference>
<sequence length="128" mass="13990">MKITYIHSAVLICALAFTSPVLAQDHTTHKTKQNDMMAMPKGDQSASSKAFAEANAKMHKDMAIPFTGNADKDFVSGMIAHHQGAIDMAKVELEYGKDPEIRKLAETIIAAQESEIKQMKTWLAKNGG</sequence>
<keyword evidence="1" id="KW-0732">Signal</keyword>
<organism evidence="3 4">
    <name type="scientific">Phyllobacterium trifolii</name>
    <dbReference type="NCBI Taxonomy" id="300193"/>
    <lineage>
        <taxon>Bacteria</taxon>
        <taxon>Pseudomonadati</taxon>
        <taxon>Pseudomonadota</taxon>
        <taxon>Alphaproteobacteria</taxon>
        <taxon>Hyphomicrobiales</taxon>
        <taxon>Phyllobacteriaceae</taxon>
        <taxon>Phyllobacterium</taxon>
    </lineage>
</organism>
<dbReference type="Gene3D" id="1.20.1260.10">
    <property type="match status" value="1"/>
</dbReference>
<comment type="caution">
    <text evidence="3">The sequence shown here is derived from an EMBL/GenBank/DDBJ whole genome shotgun (WGS) entry which is preliminary data.</text>
</comment>
<dbReference type="PANTHER" id="PTHR36933:SF1">
    <property type="entry name" value="SLL0788 PROTEIN"/>
    <property type="match status" value="1"/>
</dbReference>
<evidence type="ECO:0000313" key="3">
    <source>
        <dbReference type="EMBL" id="MBB3143995.1"/>
    </source>
</evidence>
<dbReference type="EMBL" id="JACHXN010000001">
    <property type="protein sequence ID" value="MBB3143995.1"/>
    <property type="molecule type" value="Genomic_DNA"/>
</dbReference>
<accession>A0A839U1S7</accession>